<keyword evidence="4" id="KW-0472">Membrane</keyword>
<dbReference type="EMBL" id="GBXM01085436">
    <property type="protein sequence ID" value="JAH23141.1"/>
    <property type="molecule type" value="Transcribed_RNA"/>
</dbReference>
<organism evidence="9">
    <name type="scientific">Anguilla anguilla</name>
    <name type="common">European freshwater eel</name>
    <name type="synonym">Muraena anguilla</name>
    <dbReference type="NCBI Taxonomy" id="7936"/>
    <lineage>
        <taxon>Eukaryota</taxon>
        <taxon>Metazoa</taxon>
        <taxon>Chordata</taxon>
        <taxon>Craniata</taxon>
        <taxon>Vertebrata</taxon>
        <taxon>Euteleostomi</taxon>
        <taxon>Actinopterygii</taxon>
        <taxon>Neopterygii</taxon>
        <taxon>Teleostei</taxon>
        <taxon>Anguilliformes</taxon>
        <taxon>Anguillidae</taxon>
        <taxon>Anguilla</taxon>
    </lineage>
</organism>
<keyword evidence="2" id="KW-0732">Signal</keyword>
<evidence type="ECO:0000256" key="4">
    <source>
        <dbReference type="ARBA" id="ARBA00023136"/>
    </source>
</evidence>
<dbReference type="GO" id="GO:0005886">
    <property type="term" value="C:plasma membrane"/>
    <property type="evidence" value="ECO:0007669"/>
    <property type="project" value="TreeGrafter"/>
</dbReference>
<proteinExistence type="predicted"/>
<evidence type="ECO:0000256" key="3">
    <source>
        <dbReference type="ARBA" id="ARBA00022989"/>
    </source>
</evidence>
<evidence type="ECO:0000256" key="5">
    <source>
        <dbReference type="ARBA" id="ARBA00023170"/>
    </source>
</evidence>
<dbReference type="Gene3D" id="3.40.50.10140">
    <property type="entry name" value="Toll/interleukin-1 receptor homology (TIR) domain"/>
    <property type="match status" value="1"/>
</dbReference>
<dbReference type="PROSITE" id="PS50104">
    <property type="entry name" value="TIR"/>
    <property type="match status" value="1"/>
</dbReference>
<reference evidence="9" key="1">
    <citation type="submission" date="2014-11" db="EMBL/GenBank/DDBJ databases">
        <authorList>
            <person name="Amaro Gonzalez C."/>
        </authorList>
    </citation>
    <scope>NUCLEOTIDE SEQUENCE</scope>
</reference>
<dbReference type="PANTHER" id="PTHR47410:SF2">
    <property type="entry name" value="TOLL-LIKE RECEPTOR 7"/>
    <property type="match status" value="1"/>
</dbReference>
<dbReference type="InterPro" id="IPR000157">
    <property type="entry name" value="TIR_dom"/>
</dbReference>
<dbReference type="InterPro" id="IPR035897">
    <property type="entry name" value="Toll_tir_struct_dom_sf"/>
</dbReference>
<evidence type="ECO:0000256" key="2">
    <source>
        <dbReference type="ARBA" id="ARBA00022729"/>
    </source>
</evidence>
<name>A0A0E9R1T1_ANGAN</name>
<dbReference type="AlphaFoldDB" id="A0A0E9R1T1"/>
<dbReference type="PANTHER" id="PTHR47410">
    <property type="entry name" value="TOLL-LIKE RECEPTOR 7-RELATED"/>
    <property type="match status" value="1"/>
</dbReference>
<sequence length="81" mass="9854">MAFYLAHQRLMDEKADVILLIFLEKVPQRSKYLRLRKRLYRRSLLEWPSNPKAQPYFWHCLRSAMVTDGHKQYSKLFQAIL</sequence>
<evidence type="ECO:0000256" key="6">
    <source>
        <dbReference type="ARBA" id="ARBA00023180"/>
    </source>
</evidence>
<dbReference type="GO" id="GO:0038187">
    <property type="term" value="F:pattern recognition receptor activity"/>
    <property type="evidence" value="ECO:0007669"/>
    <property type="project" value="TreeGrafter"/>
</dbReference>
<feature type="domain" description="TIR" evidence="8">
    <location>
        <begin position="1"/>
        <end position="65"/>
    </location>
</feature>
<dbReference type="GO" id="GO:0007249">
    <property type="term" value="P:canonical NF-kappaB signal transduction"/>
    <property type="evidence" value="ECO:0007669"/>
    <property type="project" value="TreeGrafter"/>
</dbReference>
<protein>
    <recommendedName>
        <fullName evidence="8">TIR domain-containing protein</fullName>
    </recommendedName>
</protein>
<evidence type="ECO:0000313" key="9">
    <source>
        <dbReference type="EMBL" id="JAH23141.1"/>
    </source>
</evidence>
<keyword evidence="5" id="KW-0675">Receptor</keyword>
<evidence type="ECO:0000256" key="1">
    <source>
        <dbReference type="ARBA" id="ARBA00022692"/>
    </source>
</evidence>
<evidence type="ECO:0000259" key="8">
    <source>
        <dbReference type="PROSITE" id="PS50104"/>
    </source>
</evidence>
<evidence type="ECO:0000256" key="7">
    <source>
        <dbReference type="ARBA" id="ARBA00046288"/>
    </source>
</evidence>
<dbReference type="GO" id="GO:0012505">
    <property type="term" value="C:endomembrane system"/>
    <property type="evidence" value="ECO:0007669"/>
    <property type="project" value="UniProtKB-SubCell"/>
</dbReference>
<accession>A0A0E9R1T1</accession>
<reference evidence="9" key="2">
    <citation type="journal article" date="2015" name="Fish Shellfish Immunol.">
        <title>Early steps in the European eel (Anguilla anguilla)-Vibrio vulnificus interaction in the gills: Role of the RtxA13 toxin.</title>
        <authorList>
            <person name="Callol A."/>
            <person name="Pajuelo D."/>
            <person name="Ebbesson L."/>
            <person name="Teles M."/>
            <person name="MacKenzie S."/>
            <person name="Amaro C."/>
        </authorList>
    </citation>
    <scope>NUCLEOTIDE SEQUENCE</scope>
</reference>
<dbReference type="GO" id="GO:0002224">
    <property type="term" value="P:toll-like receptor signaling pathway"/>
    <property type="evidence" value="ECO:0007669"/>
    <property type="project" value="TreeGrafter"/>
</dbReference>
<keyword evidence="6" id="KW-0325">Glycoprotein</keyword>
<comment type="subcellular location">
    <subcellularLocation>
        <location evidence="7">Endomembrane system</location>
        <topology evidence="7">Single-pass type I membrane protein</topology>
    </subcellularLocation>
</comment>
<dbReference type="GO" id="GO:0051607">
    <property type="term" value="P:defense response to virus"/>
    <property type="evidence" value="ECO:0007669"/>
    <property type="project" value="TreeGrafter"/>
</dbReference>
<dbReference type="SUPFAM" id="SSF52200">
    <property type="entry name" value="Toll/Interleukin receptor TIR domain"/>
    <property type="match status" value="1"/>
</dbReference>
<keyword evidence="3" id="KW-1133">Transmembrane helix</keyword>
<keyword evidence="1" id="KW-0812">Transmembrane</keyword>
<dbReference type="GO" id="GO:0032755">
    <property type="term" value="P:positive regulation of interleukin-6 production"/>
    <property type="evidence" value="ECO:0007669"/>
    <property type="project" value="TreeGrafter"/>
</dbReference>